<evidence type="ECO:0000259" key="1">
    <source>
        <dbReference type="Pfam" id="PF13460"/>
    </source>
</evidence>
<dbReference type="PANTHER" id="PTHR43162">
    <property type="match status" value="1"/>
</dbReference>
<evidence type="ECO:0000313" key="2">
    <source>
        <dbReference type="EMBL" id="NEW31067.1"/>
    </source>
</evidence>
<dbReference type="Proteomes" id="UP000471166">
    <property type="component" value="Unassembled WGS sequence"/>
</dbReference>
<dbReference type="Gene3D" id="3.40.50.720">
    <property type="entry name" value="NAD(P)-binding Rossmann-like Domain"/>
    <property type="match status" value="1"/>
</dbReference>
<dbReference type="PANTHER" id="PTHR43162:SF1">
    <property type="entry name" value="PRESTALK A DIFFERENTIATION PROTEIN A"/>
    <property type="match status" value="1"/>
</dbReference>
<dbReference type="OMA" id="GEFMENA"/>
<dbReference type="InterPro" id="IPR016040">
    <property type="entry name" value="NAD(P)-bd_dom"/>
</dbReference>
<proteinExistence type="predicted"/>
<dbReference type="InterPro" id="IPR051604">
    <property type="entry name" value="Ergot_Alk_Oxidoreductase"/>
</dbReference>
<dbReference type="RefSeq" id="WP_014352004.1">
    <property type="nucleotide sequence ID" value="NZ_AP026975.1"/>
</dbReference>
<accession>A0A6P1CGS5</accession>
<feature type="domain" description="NAD(P)-binding" evidence="1">
    <location>
        <begin position="7"/>
        <end position="94"/>
    </location>
</feature>
<dbReference type="InterPro" id="IPR036291">
    <property type="entry name" value="NAD(P)-bd_dom_sf"/>
</dbReference>
<reference evidence="2 3" key="1">
    <citation type="submission" date="2020-01" db="EMBL/GenBank/DDBJ databases">
        <title>Genetics and antimicrobial susceptibilities of Nocardia species isolated from the soil; a comparison with species isolated from humans.</title>
        <authorList>
            <person name="Carrasco G."/>
            <person name="Monzon S."/>
            <person name="Sansegundo M."/>
            <person name="Garcia E."/>
            <person name="Garrido N."/>
            <person name="Medina M.J."/>
            <person name="Villalon P."/>
            <person name="Ramirez-Arocha A.C."/>
            <person name="Jimenez P."/>
            <person name="Cuesta I."/>
            <person name="Valdezate S."/>
        </authorList>
    </citation>
    <scope>NUCLEOTIDE SEQUENCE [LARGE SCALE GENOMIC DNA]</scope>
    <source>
        <strain evidence="2 3">CNM20110626</strain>
    </source>
</reference>
<dbReference type="Pfam" id="PF13460">
    <property type="entry name" value="NAD_binding_10"/>
    <property type="match status" value="1"/>
</dbReference>
<dbReference type="EMBL" id="JAAGVB010000001">
    <property type="protein sequence ID" value="NEW31067.1"/>
    <property type="molecule type" value="Genomic_DNA"/>
</dbReference>
<organism evidence="2 3">
    <name type="scientific">Nocardia cyriacigeorgica</name>
    <dbReference type="NCBI Taxonomy" id="135487"/>
    <lineage>
        <taxon>Bacteria</taxon>
        <taxon>Bacillati</taxon>
        <taxon>Actinomycetota</taxon>
        <taxon>Actinomycetes</taxon>
        <taxon>Mycobacteriales</taxon>
        <taxon>Nocardiaceae</taxon>
        <taxon>Nocardia</taxon>
    </lineage>
</organism>
<gene>
    <name evidence="2" type="ORF">GV791_00635</name>
</gene>
<name>A0A6P1CGS5_9NOCA</name>
<protein>
    <submittedName>
        <fullName evidence="2">NAD(P)H-binding protein</fullName>
    </submittedName>
</protein>
<sequence>MTILVTGATGNIGRKVVDHLLTRGATGVRALTTNPAKAALPPEVEVAHGYLRRIETLPAALEGVDSLYLAPAAETVGEVLELARAAGVRHVVDLSGEPESWWGSVTAAVEASGTAWTHLWPGDFMENTLTWAQQIRDTGAVREPYPDIASAPIAMDDIAAVAAVALLEPDAHIGKAHWLAGPEILTRRELVRQLGIALGRDIEFRQVSRDEAVVALTPSMGDTAEWYVDNVLGGGEENPTAPTESVEQLTGRPAITFAQWAKDNAAVFGVQPAPGR</sequence>
<dbReference type="AlphaFoldDB" id="A0A6P1CGS5"/>
<dbReference type="SUPFAM" id="SSF51735">
    <property type="entry name" value="NAD(P)-binding Rossmann-fold domains"/>
    <property type="match status" value="1"/>
</dbReference>
<comment type="caution">
    <text evidence="2">The sequence shown here is derived from an EMBL/GenBank/DDBJ whole genome shotgun (WGS) entry which is preliminary data.</text>
</comment>
<dbReference type="Gene3D" id="3.90.25.10">
    <property type="entry name" value="UDP-galactose 4-epimerase, domain 1"/>
    <property type="match status" value="1"/>
</dbReference>
<evidence type="ECO:0000313" key="3">
    <source>
        <dbReference type="Proteomes" id="UP000471166"/>
    </source>
</evidence>